<dbReference type="InterPro" id="IPR001466">
    <property type="entry name" value="Beta-lactam-related"/>
</dbReference>
<sequence>MRRILCFTSRMIRRLYPAIAAALLLTAHPAAAQQQPSAYTRSIAAGYKALMLCGAIFNAGRTQAQAEALELTGIYPEYDAIVPTLKASVRRFLVDPAMMLSGVQWRGDGDPRRRAYWSGEVIVPFDDRLPPRVATWYSGIGCTIHRLGRDTGYTTGAVDWTDDRPLNPGFGSLDDRPWPIGEGGIGPRTLPALEAPIARALEGGFGGRTTGVLIVQNGRIVGERYAEGFGPHVSQRTWSVAKSIAGTLIGIANGQNLITPATGSFLPTDDDRGRISVDQLLRMASGLRSIAPGNRTDDIYFGGTTVDEEGTFWPIEALPGTRFRYANLDTLLAVRALRKALGDDNRYHRLLETDLFARLGMTRTVAEGDIAGNYVLSSQVWSTARDLARLGLLWLNDGVWQGKRILPEGWMKYMTSPSGPQPPNNPGWGYGATLWLADASTGLPPGSYAAQGNRGQYILVIPAHGLVIVRRGEDRNGTAFDISAFGRAVVAALP</sequence>
<dbReference type="InterPro" id="IPR050789">
    <property type="entry name" value="Diverse_Enzym_Activities"/>
</dbReference>
<evidence type="ECO:0000313" key="3">
    <source>
        <dbReference type="EMBL" id="MFD0947883.1"/>
    </source>
</evidence>
<proteinExistence type="predicted"/>
<dbReference type="Gene3D" id="3.40.710.10">
    <property type="entry name" value="DD-peptidase/beta-lactamase superfamily"/>
    <property type="match status" value="1"/>
</dbReference>
<keyword evidence="4" id="KW-1185">Reference proteome</keyword>
<gene>
    <name evidence="3" type="ORF">ACFQ1E_16185</name>
</gene>
<keyword evidence="1" id="KW-0732">Signal</keyword>
<comment type="caution">
    <text evidence="3">The sequence shown here is derived from an EMBL/GenBank/DDBJ whole genome shotgun (WGS) entry which is preliminary data.</text>
</comment>
<feature type="domain" description="Beta-lactamase-related" evidence="2">
    <location>
        <begin position="210"/>
        <end position="469"/>
    </location>
</feature>
<dbReference type="EMBL" id="JBHTJG010000009">
    <property type="protein sequence ID" value="MFD0947883.1"/>
    <property type="molecule type" value="Genomic_DNA"/>
</dbReference>
<evidence type="ECO:0000256" key="1">
    <source>
        <dbReference type="SAM" id="SignalP"/>
    </source>
</evidence>
<dbReference type="PANTHER" id="PTHR43283:SF7">
    <property type="entry name" value="BETA-LACTAMASE-RELATED DOMAIN-CONTAINING PROTEIN"/>
    <property type="match status" value="1"/>
</dbReference>
<dbReference type="SUPFAM" id="SSF56601">
    <property type="entry name" value="beta-lactamase/transpeptidase-like"/>
    <property type="match status" value="1"/>
</dbReference>
<protein>
    <submittedName>
        <fullName evidence="3">Serine hydrolase domain-containing protein</fullName>
        <ecNumber evidence="3">3.-.-.-</ecNumber>
    </submittedName>
</protein>
<feature type="signal peptide" evidence="1">
    <location>
        <begin position="1"/>
        <end position="32"/>
    </location>
</feature>
<keyword evidence="3" id="KW-0378">Hydrolase</keyword>
<evidence type="ECO:0000259" key="2">
    <source>
        <dbReference type="Pfam" id="PF00144"/>
    </source>
</evidence>
<name>A0ABW3HCE5_9SPHN</name>
<dbReference type="PANTHER" id="PTHR43283">
    <property type="entry name" value="BETA-LACTAMASE-RELATED"/>
    <property type="match status" value="1"/>
</dbReference>
<organism evidence="3 4">
    <name type="scientific">Sphingomonas canadensis</name>
    <dbReference type="NCBI Taxonomy" id="1219257"/>
    <lineage>
        <taxon>Bacteria</taxon>
        <taxon>Pseudomonadati</taxon>
        <taxon>Pseudomonadota</taxon>
        <taxon>Alphaproteobacteria</taxon>
        <taxon>Sphingomonadales</taxon>
        <taxon>Sphingomonadaceae</taxon>
        <taxon>Sphingomonas</taxon>
    </lineage>
</organism>
<evidence type="ECO:0000313" key="4">
    <source>
        <dbReference type="Proteomes" id="UP001596977"/>
    </source>
</evidence>
<accession>A0ABW3HCE5</accession>
<dbReference type="EC" id="3.-.-.-" evidence="3"/>
<dbReference type="Proteomes" id="UP001596977">
    <property type="component" value="Unassembled WGS sequence"/>
</dbReference>
<dbReference type="GO" id="GO:0016787">
    <property type="term" value="F:hydrolase activity"/>
    <property type="evidence" value="ECO:0007669"/>
    <property type="project" value="UniProtKB-KW"/>
</dbReference>
<reference evidence="4" key="1">
    <citation type="journal article" date="2019" name="Int. J. Syst. Evol. Microbiol.">
        <title>The Global Catalogue of Microorganisms (GCM) 10K type strain sequencing project: providing services to taxonomists for standard genome sequencing and annotation.</title>
        <authorList>
            <consortium name="The Broad Institute Genomics Platform"/>
            <consortium name="The Broad Institute Genome Sequencing Center for Infectious Disease"/>
            <person name="Wu L."/>
            <person name="Ma J."/>
        </authorList>
    </citation>
    <scope>NUCLEOTIDE SEQUENCE [LARGE SCALE GENOMIC DNA]</scope>
    <source>
        <strain evidence="4">CCUG 62982</strain>
    </source>
</reference>
<dbReference type="InterPro" id="IPR012338">
    <property type="entry name" value="Beta-lactam/transpept-like"/>
</dbReference>
<feature type="chain" id="PRO_5045182339" evidence="1">
    <location>
        <begin position="33"/>
        <end position="494"/>
    </location>
</feature>
<dbReference type="Pfam" id="PF00144">
    <property type="entry name" value="Beta-lactamase"/>
    <property type="match status" value="1"/>
</dbReference>